<keyword evidence="2" id="KW-1185">Reference proteome</keyword>
<organism evidence="1 2">
    <name type="scientific">Kipferlia bialata</name>
    <dbReference type="NCBI Taxonomy" id="797122"/>
    <lineage>
        <taxon>Eukaryota</taxon>
        <taxon>Metamonada</taxon>
        <taxon>Carpediemonas-like organisms</taxon>
        <taxon>Kipferlia</taxon>
    </lineage>
</organism>
<gene>
    <name evidence="1" type="ORF">KIPB_011647</name>
</gene>
<reference evidence="1 2" key="1">
    <citation type="journal article" date="2018" name="PLoS ONE">
        <title>The draft genome of Kipferlia bialata reveals reductive genome evolution in fornicate parasites.</title>
        <authorList>
            <person name="Tanifuji G."/>
            <person name="Takabayashi S."/>
            <person name="Kume K."/>
            <person name="Takagi M."/>
            <person name="Nakayama T."/>
            <person name="Kamikawa R."/>
            <person name="Inagaki Y."/>
            <person name="Hashimoto T."/>
        </authorList>
    </citation>
    <scope>NUCLEOTIDE SEQUENCE [LARGE SCALE GENOMIC DNA]</scope>
    <source>
        <strain evidence="1">NY0173</strain>
    </source>
</reference>
<dbReference type="EMBL" id="BDIP01004823">
    <property type="protein sequence ID" value="GIQ89229.1"/>
    <property type="molecule type" value="Genomic_DNA"/>
</dbReference>
<accession>A0A9K3D582</accession>
<comment type="caution">
    <text evidence="1">The sequence shown here is derived from an EMBL/GenBank/DDBJ whole genome shotgun (WGS) entry which is preliminary data.</text>
</comment>
<name>A0A9K3D582_9EUKA</name>
<protein>
    <submittedName>
        <fullName evidence="1">Uncharacterized protein</fullName>
    </submittedName>
</protein>
<evidence type="ECO:0000313" key="1">
    <source>
        <dbReference type="EMBL" id="GIQ89229.1"/>
    </source>
</evidence>
<proteinExistence type="predicted"/>
<evidence type="ECO:0000313" key="2">
    <source>
        <dbReference type="Proteomes" id="UP000265618"/>
    </source>
</evidence>
<dbReference type="AlphaFoldDB" id="A0A9K3D582"/>
<feature type="non-terminal residue" evidence="1">
    <location>
        <position position="1"/>
    </location>
</feature>
<dbReference type="Proteomes" id="UP000265618">
    <property type="component" value="Unassembled WGS sequence"/>
</dbReference>
<sequence>VMSDIALLLSRPGPKATEGEGEYMCISPADAPASWMGLLDRHLAQLCSAPLVNLEDKALDVCALEEDCYETGMTLRRIGSGVEAHHRLNGGVQLVNLLVTHCPLKVRLINPVDIDRFEGHKEVPYAVYRIARHPTLIDDVLRASMACVPQPPKEIEGEALQIRATSSVRAVALAQSYVYQLVLVLVTDPLLLCAMLKMENGVIPQAVAALSQAVDAASASESGIHAGQKEMARVAITLLTGACDVVKKTLGSDEEKEHHPLVRMVETALAQVDLPALALSLLKQETSQLPSPMAPLSSIMGVVTPAAKDVLAAALLSRGVVSELIHIFGTAGRHKGQPLAETTDEEAMAARKAAQQEREFHSTHAWRLAEDCVKAVCKGVVLNASTDALVSRAQKVQARAHPALSQAKWLMSASECPDPDCLMVLCQAMFICADPALPMAAWAALPYICSRLYISGTTETQTHIEECLKTKQAIFSTVNDTVALWLRELQTRPVQEADTTRAVCPFAIPPVMAGPDQQDTLVSFANSACVTVTSRINDLFSHVL</sequence>